<keyword evidence="8" id="KW-0406">Ion transport</keyword>
<dbReference type="InterPro" id="IPR036734">
    <property type="entry name" value="Neur_chan_lig-bd_sf"/>
</dbReference>
<evidence type="ECO:0000259" key="14">
    <source>
        <dbReference type="PROSITE" id="PS50041"/>
    </source>
</evidence>
<evidence type="ECO:0000313" key="16">
    <source>
        <dbReference type="Proteomes" id="UP001487740"/>
    </source>
</evidence>
<feature type="disulfide bond" evidence="12">
    <location>
        <begin position="532"/>
        <end position="544"/>
    </location>
</feature>
<dbReference type="PANTHER" id="PTHR18945">
    <property type="entry name" value="NEUROTRANSMITTER GATED ION CHANNEL"/>
    <property type="match status" value="1"/>
</dbReference>
<feature type="transmembrane region" description="Helical" evidence="13">
    <location>
        <begin position="855"/>
        <end position="874"/>
    </location>
</feature>
<dbReference type="CDD" id="cd00112">
    <property type="entry name" value="LDLa"/>
    <property type="match status" value="1"/>
</dbReference>
<dbReference type="InterPro" id="IPR036055">
    <property type="entry name" value="LDL_receptor-like_sf"/>
</dbReference>
<dbReference type="Pfam" id="PF00057">
    <property type="entry name" value="Ldl_recept_a"/>
    <property type="match status" value="1"/>
</dbReference>
<keyword evidence="7 13" id="KW-1133">Transmembrane helix</keyword>
<dbReference type="InterPro" id="IPR006202">
    <property type="entry name" value="Neur_chan_lig-bd"/>
</dbReference>
<dbReference type="Gene3D" id="3.10.100.10">
    <property type="entry name" value="Mannose-Binding Protein A, subunit A"/>
    <property type="match status" value="1"/>
</dbReference>
<feature type="transmembrane region" description="Helical" evidence="13">
    <location>
        <begin position="791"/>
        <end position="814"/>
    </location>
</feature>
<dbReference type="InterPro" id="IPR013320">
    <property type="entry name" value="ConA-like_dom_sf"/>
</dbReference>
<dbReference type="PRINTS" id="PR00253">
    <property type="entry name" value="GABAARECEPTR"/>
</dbReference>
<comment type="subcellular location">
    <subcellularLocation>
        <location evidence="2">Cell membrane</location>
    </subcellularLocation>
    <subcellularLocation>
        <location evidence="1">Membrane</location>
        <topology evidence="1">Multi-pass membrane protein</topology>
    </subcellularLocation>
</comment>
<dbReference type="SUPFAM" id="SSF49899">
    <property type="entry name" value="Concanavalin A-like lectins/glucanases"/>
    <property type="match status" value="1"/>
</dbReference>
<dbReference type="GO" id="GO:0004888">
    <property type="term" value="F:transmembrane signaling receptor activity"/>
    <property type="evidence" value="ECO:0007669"/>
    <property type="project" value="InterPro"/>
</dbReference>
<dbReference type="Pfam" id="PF02931">
    <property type="entry name" value="Neur_chan_LBD"/>
    <property type="match status" value="1"/>
</dbReference>
<evidence type="ECO:0000256" key="5">
    <source>
        <dbReference type="ARBA" id="ARBA00022692"/>
    </source>
</evidence>
<feature type="disulfide bond" evidence="12">
    <location>
        <begin position="551"/>
        <end position="566"/>
    </location>
</feature>
<dbReference type="InterPro" id="IPR006028">
    <property type="entry name" value="GABAA/Glycine_rcpt"/>
</dbReference>
<dbReference type="AlphaFoldDB" id="A0AAW0UVY5"/>
<keyword evidence="4" id="KW-1003">Cell membrane</keyword>
<dbReference type="InterPro" id="IPR006201">
    <property type="entry name" value="Neur_channel"/>
</dbReference>
<evidence type="ECO:0000256" key="11">
    <source>
        <dbReference type="ARBA" id="ARBA00023303"/>
    </source>
</evidence>
<dbReference type="Gene3D" id="1.20.58.390">
    <property type="entry name" value="Neurotransmitter-gated ion-channel transmembrane domain"/>
    <property type="match status" value="1"/>
</dbReference>
<keyword evidence="16" id="KW-1185">Reference proteome</keyword>
<dbReference type="InterPro" id="IPR016187">
    <property type="entry name" value="CTDL_fold"/>
</dbReference>
<keyword evidence="10 12" id="KW-1015">Disulfide bond</keyword>
<feature type="domain" description="C-type lectin" evidence="14">
    <location>
        <begin position="315"/>
        <end position="431"/>
    </location>
</feature>
<dbReference type="SUPFAM" id="SSF56436">
    <property type="entry name" value="C-type lectin-like"/>
    <property type="match status" value="1"/>
</dbReference>
<keyword evidence="5 13" id="KW-0812">Transmembrane</keyword>
<dbReference type="PROSITE" id="PS01209">
    <property type="entry name" value="LDLRA_1"/>
    <property type="match status" value="1"/>
</dbReference>
<dbReference type="PROSITE" id="PS00236">
    <property type="entry name" value="NEUROTR_ION_CHANNEL"/>
    <property type="match status" value="1"/>
</dbReference>
<keyword evidence="3" id="KW-0813">Transport</keyword>
<evidence type="ECO:0000256" key="13">
    <source>
        <dbReference type="SAM" id="Phobius"/>
    </source>
</evidence>
<evidence type="ECO:0000256" key="1">
    <source>
        <dbReference type="ARBA" id="ARBA00004141"/>
    </source>
</evidence>
<keyword evidence="11" id="KW-0407">Ion channel</keyword>
<organism evidence="15 16">
    <name type="scientific">Scylla paramamosain</name>
    <name type="common">Mud crab</name>
    <dbReference type="NCBI Taxonomy" id="85552"/>
    <lineage>
        <taxon>Eukaryota</taxon>
        <taxon>Metazoa</taxon>
        <taxon>Ecdysozoa</taxon>
        <taxon>Arthropoda</taxon>
        <taxon>Crustacea</taxon>
        <taxon>Multicrustacea</taxon>
        <taxon>Malacostraca</taxon>
        <taxon>Eumalacostraca</taxon>
        <taxon>Eucarida</taxon>
        <taxon>Decapoda</taxon>
        <taxon>Pleocyemata</taxon>
        <taxon>Brachyura</taxon>
        <taxon>Eubrachyura</taxon>
        <taxon>Portunoidea</taxon>
        <taxon>Portunidae</taxon>
        <taxon>Portuninae</taxon>
        <taxon>Scylla</taxon>
    </lineage>
</organism>
<dbReference type="InterPro" id="IPR016186">
    <property type="entry name" value="C-type_lectin-like/link_sf"/>
</dbReference>
<dbReference type="SUPFAM" id="SSF57424">
    <property type="entry name" value="LDL receptor-like module"/>
    <property type="match status" value="1"/>
</dbReference>
<evidence type="ECO:0000256" key="8">
    <source>
        <dbReference type="ARBA" id="ARBA00023065"/>
    </source>
</evidence>
<dbReference type="Gene3D" id="4.10.400.10">
    <property type="entry name" value="Low-density Lipoprotein Receptor"/>
    <property type="match status" value="1"/>
</dbReference>
<dbReference type="Gene3D" id="2.60.120.200">
    <property type="match status" value="1"/>
</dbReference>
<evidence type="ECO:0000256" key="7">
    <source>
        <dbReference type="ARBA" id="ARBA00022989"/>
    </source>
</evidence>
<evidence type="ECO:0000313" key="15">
    <source>
        <dbReference type="EMBL" id="KAK8403880.1"/>
    </source>
</evidence>
<feature type="transmembrane region" description="Helical" evidence="13">
    <location>
        <begin position="821"/>
        <end position="840"/>
    </location>
</feature>
<dbReference type="Proteomes" id="UP001487740">
    <property type="component" value="Unassembled WGS sequence"/>
</dbReference>
<dbReference type="InterPro" id="IPR002172">
    <property type="entry name" value="LDrepeatLR_classA_rpt"/>
</dbReference>
<dbReference type="InterPro" id="IPR023415">
    <property type="entry name" value="LDLR_class-A_CS"/>
</dbReference>
<dbReference type="InterPro" id="IPR001759">
    <property type="entry name" value="PTX_dom"/>
</dbReference>
<sequence>MRVGGEAGLAGWEALRRRRDRAASWGAKDSCSLALGSLRFYGMMAHRGCCGCSRLSLRQSVSLLPLLFLILLRATEISSDDATKSPVEGGGSEGDESRVKVYSFQRDTTKAVTEEVFVRYNFSRDPTATTDALTVCYWVRFVVFVENNVHFSYTAFADNLDCISVGHREDLFFLWSINTVAEGALPGGVMPEVWYHACHLFDSQRYSFYWQGEEVFSGQAQCRWPFLLNGTVVLGQEQDHVGGGFDGTQVTRGDITQVYMWGRLLEPATVRRLASCGTAPAHDILFSTETSQMEVFGAQEDWLPRSSLCREQPFFAILPEERSLQASLQVCQVMDGSLALPTSPEENSRLTRQMTPFSDVCVPTAMWKLWLGTQMTTPGRWEGLRDAEPITYQNFRPSSSTNSSVFSCAELRLDGYWEPDYCKSKRCTACSFVRTSFLLFRGLCFDKELETRFRVVGSPEQRPVFWSHQGLLIAWSDSLRRWQMEDPNINATLMWGLGVGSDYPLGRRLWRLAREMCGQPAGHTLHASLSSCATEEFTCSTGECIAPHLRCNFHYDCPDHSDEASCAVVEASNDALLKQVPPPPPMGSPQDDILQLQPSMTLTRVAEVNDLSMSITLEFKLTLTWSDPRVNFRHLGVAGDKGTMLTEEDGGRLWRPLLRVANLDGNSLKELGRRFQAKAIAPPTQPTFNDVDTDGIYEGRYVHLHLTQRFLARVACYLELYSYPFDQQQCAVEVQLAPESGGGAAVRISPMAEVKYTGPETLAMYTVKHVQRANATENSLRVEFELHRRQGVIMLSTFLPSGLLLLVSWATLFVKISELNVRAIMSLTTLLVLYTLFANMSRSLPATASIKLIDVWFFFIIFLLFTNIVVHICVRPTTPPITEVKVFVPTHPEPAPRVPEAPRLLRWYRLVILPVLVVLFNLMFWLVVLTQ</sequence>
<dbReference type="SUPFAM" id="SSF90112">
    <property type="entry name" value="Neurotransmitter-gated ion-channel transmembrane pore"/>
    <property type="match status" value="1"/>
</dbReference>
<gene>
    <name evidence="15" type="ORF">O3P69_000146</name>
</gene>
<dbReference type="EMBL" id="JARAKH010000005">
    <property type="protein sequence ID" value="KAK8403880.1"/>
    <property type="molecule type" value="Genomic_DNA"/>
</dbReference>
<dbReference type="InterPro" id="IPR018000">
    <property type="entry name" value="Neurotransmitter_ion_chnl_CS"/>
</dbReference>
<dbReference type="GO" id="GO:0005886">
    <property type="term" value="C:plasma membrane"/>
    <property type="evidence" value="ECO:0007669"/>
    <property type="project" value="UniProtKB-SubCell"/>
</dbReference>
<evidence type="ECO:0000256" key="12">
    <source>
        <dbReference type="PROSITE-ProRule" id="PRU00124"/>
    </source>
</evidence>
<feature type="disulfide bond" evidence="12">
    <location>
        <begin position="539"/>
        <end position="557"/>
    </location>
</feature>
<accession>A0AAW0UVY5</accession>
<evidence type="ECO:0000256" key="6">
    <source>
        <dbReference type="ARBA" id="ARBA00022729"/>
    </source>
</evidence>
<evidence type="ECO:0000256" key="2">
    <source>
        <dbReference type="ARBA" id="ARBA00004236"/>
    </source>
</evidence>
<evidence type="ECO:0000256" key="9">
    <source>
        <dbReference type="ARBA" id="ARBA00023136"/>
    </source>
</evidence>
<dbReference type="Pfam" id="PF00354">
    <property type="entry name" value="Pentaxin"/>
    <property type="match status" value="1"/>
</dbReference>
<feature type="transmembrane region" description="Helical" evidence="13">
    <location>
        <begin position="907"/>
        <end position="928"/>
    </location>
</feature>
<reference evidence="15 16" key="1">
    <citation type="submission" date="2023-03" db="EMBL/GenBank/DDBJ databases">
        <title>High-quality genome of Scylla paramamosain provides insights in environmental adaptation.</title>
        <authorList>
            <person name="Zhang L."/>
        </authorList>
    </citation>
    <scope>NUCLEOTIDE SEQUENCE [LARGE SCALE GENOMIC DNA]</scope>
    <source>
        <strain evidence="15">LZ_2023a</strain>
        <tissue evidence="15">Muscle</tissue>
    </source>
</reference>
<name>A0AAW0UVY5_SCYPA</name>
<dbReference type="InterPro" id="IPR036719">
    <property type="entry name" value="Neuro-gated_channel_TM_sf"/>
</dbReference>
<dbReference type="PROSITE" id="PS50041">
    <property type="entry name" value="C_TYPE_LECTIN_2"/>
    <property type="match status" value="1"/>
</dbReference>
<dbReference type="CDD" id="cd00037">
    <property type="entry name" value="CLECT"/>
    <property type="match status" value="1"/>
</dbReference>
<dbReference type="PROSITE" id="PS50068">
    <property type="entry name" value="LDLRA_2"/>
    <property type="match status" value="1"/>
</dbReference>
<keyword evidence="6" id="KW-0732">Signal</keyword>
<keyword evidence="9 13" id="KW-0472">Membrane</keyword>
<dbReference type="InterPro" id="IPR001304">
    <property type="entry name" value="C-type_lectin-like"/>
</dbReference>
<dbReference type="InterPro" id="IPR038050">
    <property type="entry name" value="Neuro_actylchol_rec"/>
</dbReference>
<dbReference type="SMART" id="SM00159">
    <property type="entry name" value="PTX"/>
    <property type="match status" value="1"/>
</dbReference>
<dbReference type="Pfam" id="PF00059">
    <property type="entry name" value="Lectin_C"/>
    <property type="match status" value="1"/>
</dbReference>
<dbReference type="SMART" id="SM00192">
    <property type="entry name" value="LDLa"/>
    <property type="match status" value="1"/>
</dbReference>
<dbReference type="Gene3D" id="2.70.170.10">
    <property type="entry name" value="Neurotransmitter-gated ion-channel ligand-binding domain"/>
    <property type="match status" value="1"/>
</dbReference>
<dbReference type="GO" id="GO:0005230">
    <property type="term" value="F:extracellular ligand-gated monoatomic ion channel activity"/>
    <property type="evidence" value="ECO:0007669"/>
    <property type="project" value="InterPro"/>
</dbReference>
<dbReference type="SUPFAM" id="SSF63712">
    <property type="entry name" value="Nicotinic receptor ligand binding domain-like"/>
    <property type="match status" value="1"/>
</dbReference>
<proteinExistence type="predicted"/>
<evidence type="ECO:0000256" key="10">
    <source>
        <dbReference type="ARBA" id="ARBA00023157"/>
    </source>
</evidence>
<evidence type="ECO:0000256" key="4">
    <source>
        <dbReference type="ARBA" id="ARBA00022475"/>
    </source>
</evidence>
<evidence type="ECO:0000256" key="3">
    <source>
        <dbReference type="ARBA" id="ARBA00022448"/>
    </source>
</evidence>
<protein>
    <recommendedName>
        <fullName evidence="14">C-type lectin domain-containing protein</fullName>
    </recommendedName>
</protein>
<comment type="caution">
    <text evidence="15">The sequence shown here is derived from an EMBL/GenBank/DDBJ whole genome shotgun (WGS) entry which is preliminary data.</text>
</comment>